<keyword evidence="1" id="KW-0472">Membrane</keyword>
<evidence type="ECO:0000256" key="1">
    <source>
        <dbReference type="SAM" id="Phobius"/>
    </source>
</evidence>
<feature type="transmembrane region" description="Helical" evidence="1">
    <location>
        <begin position="82"/>
        <end position="100"/>
    </location>
</feature>
<feature type="transmembrane region" description="Helical" evidence="1">
    <location>
        <begin position="287"/>
        <end position="308"/>
    </location>
</feature>
<proteinExistence type="predicted"/>
<feature type="transmembrane region" description="Helical" evidence="1">
    <location>
        <begin position="367"/>
        <end position="390"/>
    </location>
</feature>
<dbReference type="EMBL" id="LUUB01000034">
    <property type="protein sequence ID" value="OAF13566.1"/>
    <property type="molecule type" value="Genomic_DNA"/>
</dbReference>
<evidence type="ECO:0000313" key="3">
    <source>
        <dbReference type="Proteomes" id="UP000076959"/>
    </source>
</evidence>
<keyword evidence="3" id="KW-1185">Reference proteome</keyword>
<feature type="transmembrane region" description="Helical" evidence="1">
    <location>
        <begin position="163"/>
        <end position="182"/>
    </location>
</feature>
<feature type="transmembrane region" description="Helical" evidence="1">
    <location>
        <begin position="256"/>
        <end position="275"/>
    </location>
</feature>
<keyword evidence="1" id="KW-1133">Transmembrane helix</keyword>
<feature type="transmembrane region" description="Helical" evidence="1">
    <location>
        <begin position="48"/>
        <end position="70"/>
    </location>
</feature>
<evidence type="ECO:0000313" key="2">
    <source>
        <dbReference type="EMBL" id="OAF13566.1"/>
    </source>
</evidence>
<accession>A0A176Z2N8</accession>
<dbReference type="Proteomes" id="UP000076959">
    <property type="component" value="Unassembled WGS sequence"/>
</dbReference>
<dbReference type="AlphaFoldDB" id="A0A176Z2N8"/>
<keyword evidence="1" id="KW-0812">Transmembrane</keyword>
<dbReference type="STRING" id="1505087.AYJ54_43325"/>
<evidence type="ECO:0008006" key="4">
    <source>
        <dbReference type="Google" id="ProtNLM"/>
    </source>
</evidence>
<feature type="transmembrane region" description="Helical" evidence="1">
    <location>
        <begin position="135"/>
        <end position="156"/>
    </location>
</feature>
<reference evidence="2 3" key="1">
    <citation type="submission" date="2016-03" db="EMBL/GenBank/DDBJ databases">
        <title>Draft Genome Sequence of the Strain BR 10245 (Bradyrhizobium sp.) isolated from nodules of Centrolobium paraense.</title>
        <authorList>
            <person name="Simoes-Araujo J.L.Sr."/>
            <person name="Barauna A.C."/>
            <person name="Silva K."/>
            <person name="Zilli J.E."/>
        </authorList>
    </citation>
    <scope>NUCLEOTIDE SEQUENCE [LARGE SCALE GENOMIC DNA]</scope>
    <source>
        <strain evidence="2 3">BR 10245</strain>
    </source>
</reference>
<comment type="caution">
    <text evidence="2">The sequence shown here is derived from an EMBL/GenBank/DDBJ whole genome shotgun (WGS) entry which is preliminary data.</text>
</comment>
<protein>
    <recommendedName>
        <fullName evidence="4">O-antigen ligase domain-containing protein</fullName>
    </recommendedName>
</protein>
<gene>
    <name evidence="2" type="ORF">AYJ54_43325</name>
</gene>
<organism evidence="2 3">
    <name type="scientific">Bradyrhizobium centrolobii</name>
    <dbReference type="NCBI Taxonomy" id="1505087"/>
    <lineage>
        <taxon>Bacteria</taxon>
        <taxon>Pseudomonadati</taxon>
        <taxon>Pseudomonadota</taxon>
        <taxon>Alphaproteobacteria</taxon>
        <taxon>Hyphomicrobiales</taxon>
        <taxon>Nitrobacteraceae</taxon>
        <taxon>Bradyrhizobium</taxon>
    </lineage>
</organism>
<sequence length="462" mass="50454">MEPRGFGKVIMPELLTRQMDIIADRIFSPSSPGKGPGLMQAAAQAAPIPVRLLLGILVIFYFPAFTIQLAMDATGRWVGSPLLQMITIGSELFVFATILVSRHTRALISQSWPVWVPVIAAFASALWSYNRVGTIQAANTYMTTALLGLIIVGQLPGFQSIRFVVRTMAVGCLLSILWVFLFPETAVHQLTDPYQTVHAGLWRGVFSHKQGLGYFSGVTLGLLLYYRTSIFPAPVWAFFLACSGACLVGTQSATGIIAAAIAPAFLSMAYFVARLPVPLRQPMFVKFAIAIGVLGAAFKLGILDYLIVGTLGKSTDLSGRAEFWPIILRNFYSSGYSLFGGGFGARIAAEMSEWSVDNGYVDKFLEFGYVFSPLIFGTFVAILWGGIRLVIANPAEQTRTNIFPFAIWSVTLILNITESNFMTKCLSTVLTSIAVGLVIQQTQLISSISFSRKSPVEYRRVD</sequence>
<name>A0A176Z2N8_9BRAD</name>
<feature type="transmembrane region" description="Helical" evidence="1">
    <location>
        <begin position="112"/>
        <end position="129"/>
    </location>
</feature>